<dbReference type="FunFam" id="3.40.50.1010:FF:000111">
    <property type="entry name" value="Exonuclease 1"/>
    <property type="match status" value="1"/>
</dbReference>
<keyword evidence="27" id="KW-1185">Reference proteome</keyword>
<evidence type="ECO:0000256" key="19">
    <source>
        <dbReference type="ARBA" id="ARBA00023254"/>
    </source>
</evidence>
<feature type="region of interest" description="Disordered" evidence="23">
    <location>
        <begin position="442"/>
        <end position="476"/>
    </location>
</feature>
<dbReference type="EC" id="3.1.-.-" evidence="22"/>
<comment type="caution">
    <text evidence="26">The sequence shown here is derived from an EMBL/GenBank/DDBJ whole genome shotgun (WGS) entry which is preliminary data.</text>
</comment>
<comment type="subcellular location">
    <subcellularLocation>
        <location evidence="1 22">Nucleus</location>
    </subcellularLocation>
</comment>
<evidence type="ECO:0000256" key="23">
    <source>
        <dbReference type="SAM" id="MobiDB-lite"/>
    </source>
</evidence>
<evidence type="ECO:0000256" key="15">
    <source>
        <dbReference type="ARBA" id="ARBA00022990"/>
    </source>
</evidence>
<evidence type="ECO:0000256" key="4">
    <source>
        <dbReference type="ARBA" id="ARBA00022553"/>
    </source>
</evidence>
<keyword evidence="19" id="KW-0469">Meiosis</keyword>
<dbReference type="SUPFAM" id="SSF88723">
    <property type="entry name" value="PIN domain-like"/>
    <property type="match status" value="1"/>
</dbReference>
<evidence type="ECO:0000313" key="27">
    <source>
        <dbReference type="Proteomes" id="UP001333110"/>
    </source>
</evidence>
<evidence type="ECO:0000256" key="21">
    <source>
        <dbReference type="ARBA" id="ARBA00064664"/>
    </source>
</evidence>
<feature type="compositionally biased region" description="Polar residues" evidence="23">
    <location>
        <begin position="451"/>
        <end position="476"/>
    </location>
</feature>
<comment type="similarity">
    <text evidence="2 22">Belongs to the XPG/RAD2 endonuclease family. EXO1 subfamily.</text>
</comment>
<evidence type="ECO:0000256" key="8">
    <source>
        <dbReference type="ARBA" id="ARBA00022763"/>
    </source>
</evidence>
<evidence type="ECO:0000256" key="6">
    <source>
        <dbReference type="ARBA" id="ARBA00022723"/>
    </source>
</evidence>
<dbReference type="PROSITE" id="PS00841">
    <property type="entry name" value="XPG_1"/>
    <property type="match status" value="1"/>
</dbReference>
<evidence type="ECO:0000256" key="12">
    <source>
        <dbReference type="ARBA" id="ARBA00022842"/>
    </source>
</evidence>
<accession>A0AAN7NEC7</accession>
<keyword evidence="7" id="KW-0255">Endonuclease</keyword>
<keyword evidence="18 22" id="KW-0539">Nucleus</keyword>
<gene>
    <name evidence="26" type="ORF">QYF61_000514</name>
</gene>
<evidence type="ECO:0000256" key="13">
    <source>
        <dbReference type="ARBA" id="ARBA00022859"/>
    </source>
</evidence>
<dbReference type="GO" id="GO:0017108">
    <property type="term" value="F:5'-flap endonuclease activity"/>
    <property type="evidence" value="ECO:0007669"/>
    <property type="project" value="TreeGrafter"/>
</dbReference>
<dbReference type="SMART" id="SM00279">
    <property type="entry name" value="HhH2"/>
    <property type="match status" value="1"/>
</dbReference>
<dbReference type="AlphaFoldDB" id="A0AAN7NEC7"/>
<dbReference type="FunFam" id="1.10.150.20:FF:000011">
    <property type="entry name" value="exonuclease 1"/>
    <property type="match status" value="1"/>
</dbReference>
<dbReference type="InterPro" id="IPR029060">
    <property type="entry name" value="PIN-like_dom_sf"/>
</dbReference>
<dbReference type="GO" id="GO:0005634">
    <property type="term" value="C:nucleus"/>
    <property type="evidence" value="ECO:0007669"/>
    <property type="project" value="UniProtKB-SubCell"/>
</dbReference>
<evidence type="ECO:0000256" key="9">
    <source>
        <dbReference type="ARBA" id="ARBA00022769"/>
    </source>
</evidence>
<feature type="domain" description="XPG-I" evidence="24">
    <location>
        <begin position="138"/>
        <end position="208"/>
    </location>
</feature>
<comment type="subunit">
    <text evidence="21">Interacts with the MLH1-PMS2 heterodimer via MLH1. Interacts with MSH3. Interacts with the MSH2-MSH6 heterodimer via MSH2, and this interaction may increase the processivity of the 5'-&gt;3' exonuclease activity. Interacts with PCNA, and this interaction may both stimulate the cryptic 3'-&gt;5' exonuclease activity and suppress the 5'-&gt;3' exonuclease activity. Interacts with WRN, and this interaction stimulates both the 5'-&gt;3' exonuclease activity and cleavage of 5'-overhanging flap structures. Interacts with RECQL/RECQ1, and this interaction stimulates cleavage of 5'-overhanging flap structures. Interacts with DNA helicase ZGRF1; the interaction is increased following DNA damage induction.</text>
</comment>
<dbReference type="GO" id="GO:0035312">
    <property type="term" value="F:5'-3' DNA exonuclease activity"/>
    <property type="evidence" value="ECO:0007669"/>
    <property type="project" value="UniProtKB-UniRule"/>
</dbReference>
<sequence>MGIQGLLQFIKEAAEPTHVKKYKGQTVAVDTYCWLHKGAYACAEKLARGEPTDLYVAFCMKLVDMLLSFGIKPILVFDGCTLPSKKEVEKARREKRQASLLKGKQLLQEGRLSEARECFGRSVNVTHVMAHEVIKAARARGVDCIVAPYEADAQLAYLNKTGMVQAIITEDSDLLAFGCKKVFLKIDKFGNGLEIDQARLGNCKQLGNVFTEEKFRYMCILSGCDYLSSIHGIGLAKACKLLKLANNPDIIKVIKKMGQYLKMNITVPEEYIQGFTRANNTFLYQLVFDPVNRKLVPLNAYGDDIDPETLIYAGRHFGDATAFQIAIGNIDIDTMEQIDNYNPDTAQPVQQRSCGWNDRHVNHVNSIWSRDYKLGHNADTVPHKMHLLEKQPTKGIEKIISVKGLKLPGKELLAKRPRSDLEEISDGDLLNQYSFSRAKKFKKENDHDGQAQKSVSAIQSLDSSGNSVTQESSNSLPRVRNKFASFLQRKNKEKDAVIVPGTRSRFFCNDAIMFDGRAKKDDSDLTQDAERGCLKQEVKYVAEDVSQSSETEKSTRVIFTPPAEKQKNCFRWFSSLVNNSGNPGPSHTVFSQQFYQQRSNCVVSQEDQINGIQTESGAVCGKLEEESSPLTELEQSSQSQRSCEPSECSLESSEILQVSNNSSDAEESDSNSKLADDQCTRTPVFSAFQSDRKNTIIKTKVPGLHKSSCIGSRIVTKLKPLIPAKVSGLSRKLSPVQKRNHCDAENKLGLQATISELRKNFQFKRDYEKLPSCKKSDPLSPIKDNIQLTPETEEEIFNHLECHLITSNLAETAGSYPEDSEKWKAGREELRCVTADQLQDSEGQGSILLIHCWGLGWKSEQHLQEREAITNTCILLPAKASKMFQHSAGQYLLREEPQAPAAAQTHRRLLPT</sequence>
<dbReference type="GO" id="GO:0003677">
    <property type="term" value="F:DNA binding"/>
    <property type="evidence" value="ECO:0007669"/>
    <property type="project" value="UniProtKB-UniRule"/>
</dbReference>
<dbReference type="InterPro" id="IPR008918">
    <property type="entry name" value="HhH2"/>
</dbReference>
<name>A0AAN7NEC7_MYCAM</name>
<keyword evidence="17 22" id="KW-0234">DNA repair</keyword>
<keyword evidence="13" id="KW-0391">Immunity</keyword>
<evidence type="ECO:0000256" key="1">
    <source>
        <dbReference type="ARBA" id="ARBA00004123"/>
    </source>
</evidence>
<dbReference type="EMBL" id="JAUNZN010000003">
    <property type="protein sequence ID" value="KAK4823301.1"/>
    <property type="molecule type" value="Genomic_DNA"/>
</dbReference>
<keyword evidence="12 22" id="KW-0460">Magnesium</keyword>
<dbReference type="GO" id="GO:0046872">
    <property type="term" value="F:metal ion binding"/>
    <property type="evidence" value="ECO:0007669"/>
    <property type="project" value="UniProtKB-UniRule"/>
</dbReference>
<keyword evidence="8 22" id="KW-0227">DNA damage</keyword>
<feature type="domain" description="XPG N-terminal" evidence="25">
    <location>
        <begin position="1"/>
        <end position="99"/>
    </location>
</feature>
<dbReference type="GO" id="GO:0006298">
    <property type="term" value="P:mismatch repair"/>
    <property type="evidence" value="ECO:0007669"/>
    <property type="project" value="TreeGrafter"/>
</dbReference>
<evidence type="ECO:0000256" key="22">
    <source>
        <dbReference type="RuleBase" id="RU910737"/>
    </source>
</evidence>
<keyword evidence="11 22" id="KW-0269">Exonuclease</keyword>
<dbReference type="SMART" id="SM00484">
    <property type="entry name" value="XPGI"/>
    <property type="match status" value="1"/>
</dbReference>
<evidence type="ECO:0000256" key="5">
    <source>
        <dbReference type="ARBA" id="ARBA00022722"/>
    </source>
</evidence>
<evidence type="ECO:0000259" key="25">
    <source>
        <dbReference type="SMART" id="SM00485"/>
    </source>
</evidence>
<keyword evidence="4" id="KW-0597">Phosphoprotein</keyword>
<evidence type="ECO:0000256" key="10">
    <source>
        <dbReference type="ARBA" id="ARBA00022801"/>
    </source>
</evidence>
<dbReference type="PRINTS" id="PR00853">
    <property type="entry name" value="XPGRADSUPER"/>
</dbReference>
<evidence type="ECO:0000256" key="11">
    <source>
        <dbReference type="ARBA" id="ARBA00022839"/>
    </source>
</evidence>
<dbReference type="PANTHER" id="PTHR11081:SF8">
    <property type="entry name" value="EXONUCLEASE 1"/>
    <property type="match status" value="1"/>
</dbReference>
<dbReference type="InterPro" id="IPR006084">
    <property type="entry name" value="XPG/Rad2"/>
</dbReference>
<dbReference type="GO" id="GO:0006310">
    <property type="term" value="P:DNA recombination"/>
    <property type="evidence" value="ECO:0007669"/>
    <property type="project" value="TreeGrafter"/>
</dbReference>
<evidence type="ECO:0000256" key="3">
    <source>
        <dbReference type="ARBA" id="ARBA00020324"/>
    </source>
</evidence>
<keyword evidence="6 22" id="KW-0479">Metal-binding</keyword>
<evidence type="ECO:0000259" key="24">
    <source>
        <dbReference type="SMART" id="SM00484"/>
    </source>
</evidence>
<evidence type="ECO:0000256" key="17">
    <source>
        <dbReference type="ARBA" id="ARBA00023204"/>
    </source>
</evidence>
<dbReference type="Proteomes" id="UP001333110">
    <property type="component" value="Unassembled WGS sequence"/>
</dbReference>
<dbReference type="PANTHER" id="PTHR11081">
    <property type="entry name" value="FLAP ENDONUCLEASE FAMILY MEMBER"/>
    <property type="match status" value="1"/>
</dbReference>
<reference evidence="26 27" key="1">
    <citation type="journal article" date="2023" name="J. Hered.">
        <title>Chromosome-level genome of the wood stork (Mycteria americana) provides insight into avian chromosome evolution.</title>
        <authorList>
            <person name="Flamio R. Jr."/>
            <person name="Ramstad K.M."/>
        </authorList>
    </citation>
    <scope>NUCLEOTIDE SEQUENCE [LARGE SCALE GENOMIC DNA]</scope>
    <source>
        <strain evidence="26">JAX WOST 10</strain>
    </source>
</reference>
<dbReference type="InterPro" id="IPR044752">
    <property type="entry name" value="PIN-like_EXO1"/>
</dbReference>
<dbReference type="InterPro" id="IPR019974">
    <property type="entry name" value="XPG_CS"/>
</dbReference>
<keyword evidence="15" id="KW-0007">Acetylation</keyword>
<dbReference type="InterPro" id="IPR036279">
    <property type="entry name" value="5-3_exonuclease_C_sf"/>
</dbReference>
<dbReference type="SMART" id="SM00485">
    <property type="entry name" value="XPGN"/>
    <property type="match status" value="1"/>
</dbReference>
<protein>
    <recommendedName>
        <fullName evidence="3 22">Exonuclease 1</fullName>
        <ecNumber evidence="22">3.1.-.-</ecNumber>
    </recommendedName>
</protein>
<evidence type="ECO:0000313" key="26">
    <source>
        <dbReference type="EMBL" id="KAK4823301.1"/>
    </source>
</evidence>
<dbReference type="Pfam" id="PF00752">
    <property type="entry name" value="XPG_N"/>
    <property type="match status" value="1"/>
</dbReference>
<proteinExistence type="inferred from homology"/>
<organism evidence="26 27">
    <name type="scientific">Mycteria americana</name>
    <name type="common">Wood stork</name>
    <dbReference type="NCBI Taxonomy" id="33587"/>
    <lineage>
        <taxon>Eukaryota</taxon>
        <taxon>Metazoa</taxon>
        <taxon>Chordata</taxon>
        <taxon>Craniata</taxon>
        <taxon>Vertebrata</taxon>
        <taxon>Euteleostomi</taxon>
        <taxon>Archelosauria</taxon>
        <taxon>Archosauria</taxon>
        <taxon>Dinosauria</taxon>
        <taxon>Saurischia</taxon>
        <taxon>Theropoda</taxon>
        <taxon>Coelurosauria</taxon>
        <taxon>Aves</taxon>
        <taxon>Neognathae</taxon>
        <taxon>Neoaves</taxon>
        <taxon>Aequornithes</taxon>
        <taxon>Ciconiiformes</taxon>
        <taxon>Ciconiidae</taxon>
        <taxon>Mycteria</taxon>
    </lineage>
</organism>
<dbReference type="CDD" id="cd09908">
    <property type="entry name" value="H3TH_EXO1"/>
    <property type="match status" value="1"/>
</dbReference>
<evidence type="ECO:0000256" key="16">
    <source>
        <dbReference type="ARBA" id="ARBA00023125"/>
    </source>
</evidence>
<dbReference type="SUPFAM" id="SSF47807">
    <property type="entry name" value="5' to 3' exonuclease, C-terminal subdomain"/>
    <property type="match status" value="1"/>
</dbReference>
<comment type="function">
    <text evidence="20">5'-&gt;3' double-stranded DNA exonuclease which may also possess a cryptic 3'-&gt;5' double-stranded DNA exonuclease activity. Functions in DNA mismatch repair (MMR) to excise mismatch-containing DNA tracts directed by strand breaks located either 5' or 3' to the mismatch. Also exhibits endonuclease activity against 5'-overhanging flap structures similar to those generated by displacement synthesis when DNA polymerase encounters the 5'-end of a downstream Okazaki fragment. Required for somatic hypermutation (SHM) and class switch recombination (CSR) of immunoglobulin genes. Essential for male and female meiosis.</text>
</comment>
<keyword evidence="16 22" id="KW-0238">DNA-binding</keyword>
<keyword evidence="9 22" id="KW-0228">DNA excision</keyword>
<evidence type="ECO:0000256" key="14">
    <source>
        <dbReference type="ARBA" id="ARBA00022881"/>
    </source>
</evidence>
<dbReference type="Gene3D" id="3.40.50.1010">
    <property type="entry name" value="5'-nuclease"/>
    <property type="match status" value="1"/>
</dbReference>
<dbReference type="PROSITE" id="PS00842">
    <property type="entry name" value="XPG_2"/>
    <property type="match status" value="1"/>
</dbReference>
<dbReference type="GO" id="GO:0051321">
    <property type="term" value="P:meiotic cell cycle"/>
    <property type="evidence" value="ECO:0007669"/>
    <property type="project" value="UniProtKB-KW"/>
</dbReference>
<comment type="cofactor">
    <cofactor evidence="22">
        <name>Mg(2+)</name>
        <dbReference type="ChEBI" id="CHEBI:18420"/>
    </cofactor>
    <text evidence="22">Binds 2 magnesium ions per subunit. They probably participate in the reaction catalyzed by the enzyme. May bind an additional third magnesium ion after substrate binding.</text>
</comment>
<dbReference type="Gene3D" id="1.10.150.20">
    <property type="entry name" value="5' to 3' exonuclease, C-terminal subdomain"/>
    <property type="match status" value="1"/>
</dbReference>
<dbReference type="InterPro" id="IPR006085">
    <property type="entry name" value="XPG_DNA_repair_N"/>
</dbReference>
<evidence type="ECO:0000256" key="20">
    <source>
        <dbReference type="ARBA" id="ARBA00057694"/>
    </source>
</evidence>
<keyword evidence="14 22" id="KW-0267">Excision nuclease</keyword>
<evidence type="ECO:0000256" key="2">
    <source>
        <dbReference type="ARBA" id="ARBA00010563"/>
    </source>
</evidence>
<keyword evidence="5 22" id="KW-0540">Nuclease</keyword>
<evidence type="ECO:0000256" key="18">
    <source>
        <dbReference type="ARBA" id="ARBA00023242"/>
    </source>
</evidence>
<evidence type="ECO:0000256" key="7">
    <source>
        <dbReference type="ARBA" id="ARBA00022759"/>
    </source>
</evidence>
<dbReference type="InterPro" id="IPR037315">
    <property type="entry name" value="EXO1_H3TH"/>
</dbReference>
<keyword evidence="10 22" id="KW-0378">Hydrolase</keyword>
<dbReference type="GO" id="GO:0002376">
    <property type="term" value="P:immune system process"/>
    <property type="evidence" value="ECO:0007669"/>
    <property type="project" value="UniProtKB-KW"/>
</dbReference>
<dbReference type="CDD" id="cd09857">
    <property type="entry name" value="PIN_EXO1"/>
    <property type="match status" value="1"/>
</dbReference>
<dbReference type="InterPro" id="IPR006086">
    <property type="entry name" value="XPG-I_dom"/>
</dbReference>
<dbReference type="Pfam" id="PF00867">
    <property type="entry name" value="XPG_I"/>
    <property type="match status" value="1"/>
</dbReference>